<reference evidence="1 2" key="1">
    <citation type="submission" date="2018-03" db="EMBL/GenBank/DDBJ databases">
        <title>The draft genome of Mesorhizobium sp. 6GN-30.</title>
        <authorList>
            <person name="Liu L."/>
            <person name="Li L."/>
            <person name="Wang T."/>
            <person name="Zhang X."/>
            <person name="Liang L."/>
        </authorList>
    </citation>
    <scope>NUCLEOTIDE SEQUENCE [LARGE SCALE GENOMIC DNA]</scope>
    <source>
        <strain evidence="1 2">6GN30</strain>
    </source>
</reference>
<evidence type="ECO:0000313" key="2">
    <source>
        <dbReference type="Proteomes" id="UP000241229"/>
    </source>
</evidence>
<organism evidence="1 2">
    <name type="scientific">Kumtagia ephedrae</name>
    <dbReference type="NCBI Taxonomy" id="2116701"/>
    <lineage>
        <taxon>Bacteria</taxon>
        <taxon>Pseudomonadati</taxon>
        <taxon>Pseudomonadota</taxon>
        <taxon>Alphaproteobacteria</taxon>
        <taxon>Hyphomicrobiales</taxon>
        <taxon>Phyllobacteriaceae</taxon>
        <taxon>Kumtagia</taxon>
    </lineage>
</organism>
<gene>
    <name evidence="1" type="ORF">C7I84_10595</name>
</gene>
<proteinExistence type="predicted"/>
<keyword evidence="2" id="KW-1185">Reference proteome</keyword>
<evidence type="ECO:0000313" key="1">
    <source>
        <dbReference type="EMBL" id="PSJ61132.1"/>
    </source>
</evidence>
<dbReference type="Proteomes" id="UP000241229">
    <property type="component" value="Unassembled WGS sequence"/>
</dbReference>
<accession>A0A2P7SF56</accession>
<dbReference type="AlphaFoldDB" id="A0A2P7SF56"/>
<dbReference type="RefSeq" id="WP_106772137.1">
    <property type="nucleotide sequence ID" value="NZ_PXYK01000008.1"/>
</dbReference>
<protein>
    <submittedName>
        <fullName evidence="1">Uncharacterized protein</fullName>
    </submittedName>
</protein>
<comment type="caution">
    <text evidence="1">The sequence shown here is derived from an EMBL/GenBank/DDBJ whole genome shotgun (WGS) entry which is preliminary data.</text>
</comment>
<name>A0A2P7SF56_9HYPH</name>
<sequence>MQPRDFSKETAQDREMRLRRQAEDRANLVNDHMELIYSGDLDEVFAELVRLHRIVQDPRTAELMARVFADRLGGVSL</sequence>
<dbReference type="EMBL" id="PXYK01000008">
    <property type="protein sequence ID" value="PSJ61132.1"/>
    <property type="molecule type" value="Genomic_DNA"/>
</dbReference>